<evidence type="ECO:0000313" key="2">
    <source>
        <dbReference type="Proteomes" id="UP000274358"/>
    </source>
</evidence>
<dbReference type="InterPro" id="IPR036590">
    <property type="entry name" value="SRAP-like"/>
</dbReference>
<gene>
    <name evidence="1" type="ORF">EKH80_03095</name>
</gene>
<dbReference type="SUPFAM" id="SSF143081">
    <property type="entry name" value="BB1717-like"/>
    <property type="match status" value="1"/>
</dbReference>
<sequence length="63" mass="6873">MVFRPGEPPAEVATAGNDRCIIPIKPGNLDAWLNPNHGDLAASYAILEDRPRPYYAPRVDKAA</sequence>
<keyword evidence="2" id="KW-1185">Reference proteome</keyword>
<accession>A0A432MAQ0</accession>
<name>A0A432MAQ0_9GAMM</name>
<protein>
    <recommendedName>
        <fullName evidence="3">SOS response-associated peptidase</fullName>
    </recommendedName>
</protein>
<evidence type="ECO:0000313" key="1">
    <source>
        <dbReference type="EMBL" id="RUL78811.1"/>
    </source>
</evidence>
<dbReference type="EMBL" id="RYYV01000002">
    <property type="protein sequence ID" value="RUL78811.1"/>
    <property type="molecule type" value="Genomic_DNA"/>
</dbReference>
<dbReference type="OrthoDB" id="107650at2"/>
<dbReference type="AlphaFoldDB" id="A0A432MAQ0"/>
<organism evidence="1 2">
    <name type="scientific">Dyella choica</name>
    <dbReference type="NCBI Taxonomy" id="1927959"/>
    <lineage>
        <taxon>Bacteria</taxon>
        <taxon>Pseudomonadati</taxon>
        <taxon>Pseudomonadota</taxon>
        <taxon>Gammaproteobacteria</taxon>
        <taxon>Lysobacterales</taxon>
        <taxon>Rhodanobacteraceae</taxon>
        <taxon>Dyella</taxon>
    </lineage>
</organism>
<dbReference type="Proteomes" id="UP000274358">
    <property type="component" value="Unassembled WGS sequence"/>
</dbReference>
<proteinExistence type="predicted"/>
<dbReference type="RefSeq" id="WP_126683270.1">
    <property type="nucleotide sequence ID" value="NZ_RYYV01000002.1"/>
</dbReference>
<evidence type="ECO:0008006" key="3">
    <source>
        <dbReference type="Google" id="ProtNLM"/>
    </source>
</evidence>
<reference evidence="1 2" key="1">
    <citation type="submission" date="2018-12" db="EMBL/GenBank/DDBJ databases">
        <title>Dyella dinghuensis sp. nov. DHOA06 and Dyella choica sp. nov. 4M-K27, isolated from forest soil.</title>
        <authorList>
            <person name="Qiu L.-H."/>
            <person name="Gao Z.-H."/>
        </authorList>
    </citation>
    <scope>NUCLEOTIDE SEQUENCE [LARGE SCALE GENOMIC DNA]</scope>
    <source>
        <strain evidence="1 2">4M-K27</strain>
    </source>
</reference>
<comment type="caution">
    <text evidence="1">The sequence shown here is derived from an EMBL/GenBank/DDBJ whole genome shotgun (WGS) entry which is preliminary data.</text>
</comment>